<dbReference type="Proteomes" id="UP000813068">
    <property type="component" value="Unassembled WGS sequence"/>
</dbReference>
<keyword evidence="1" id="KW-0285">Flavoprotein</keyword>
<dbReference type="PANTHER" id="PTHR43425">
    <property type="entry name" value="OXYGEN-INSENSITIVE NADPH NITROREDUCTASE"/>
    <property type="match status" value="1"/>
</dbReference>
<protein>
    <recommendedName>
        <fullName evidence="6">Nitroreductase domain-containing protein</fullName>
    </recommendedName>
</protein>
<dbReference type="EMBL" id="JAHRGL010000080">
    <property type="protein sequence ID" value="MBV2135101.1"/>
    <property type="molecule type" value="Genomic_DNA"/>
</dbReference>
<evidence type="ECO:0000256" key="2">
    <source>
        <dbReference type="ARBA" id="ARBA00022643"/>
    </source>
</evidence>
<dbReference type="PANTHER" id="PTHR43425:SF2">
    <property type="entry name" value="OXYGEN-INSENSITIVE NADPH NITROREDUCTASE"/>
    <property type="match status" value="1"/>
</dbReference>
<dbReference type="InterPro" id="IPR016446">
    <property type="entry name" value="Flavin_OxRdtase_Frp"/>
</dbReference>
<comment type="caution">
    <text evidence="4">The sequence shown here is derived from an EMBL/GenBank/DDBJ whole genome shotgun (WGS) entry which is preliminary data.</text>
</comment>
<accession>A0ABS6N3A3</accession>
<evidence type="ECO:0008006" key="6">
    <source>
        <dbReference type="Google" id="ProtNLM"/>
    </source>
</evidence>
<keyword evidence="3" id="KW-0560">Oxidoreductase</keyword>
<evidence type="ECO:0000313" key="5">
    <source>
        <dbReference type="Proteomes" id="UP000813068"/>
    </source>
</evidence>
<dbReference type="RefSeq" id="WP_217683526.1">
    <property type="nucleotide sequence ID" value="NZ_JAHRGL010000080.1"/>
</dbReference>
<evidence type="ECO:0000256" key="1">
    <source>
        <dbReference type="ARBA" id="ARBA00022630"/>
    </source>
</evidence>
<keyword evidence="2" id="KW-0288">FMN</keyword>
<evidence type="ECO:0000313" key="4">
    <source>
        <dbReference type="EMBL" id="MBV2135101.1"/>
    </source>
</evidence>
<keyword evidence="5" id="KW-1185">Reference proteome</keyword>
<evidence type="ECO:0000256" key="3">
    <source>
        <dbReference type="ARBA" id="ARBA00023002"/>
    </source>
</evidence>
<sequence>MIEELHLPPLVYPVFGLCVGYPDPDKPAAIKPRLPQDVVLYRETYAVPEQEAQSIENYDRAVAAFYQELGLNTPKWSRQMLERLKSIDALHGRERVAQVLKDQGFNLR</sequence>
<gene>
    <name evidence="4" type="ORF">KRX52_20215</name>
</gene>
<reference evidence="4 5" key="1">
    <citation type="submission" date="2021-06" db="EMBL/GenBank/DDBJ databases">
        <title>Differences between aerobic and microaerobic xylene degrading microbial communities.</title>
        <authorList>
            <person name="Banerjee S."/>
            <person name="Tancsics A."/>
        </authorList>
    </citation>
    <scope>NUCLEOTIDE SEQUENCE [LARGE SCALE GENOMIC DNA]</scope>
    <source>
        <strain evidence="4 5">MAP12</strain>
    </source>
</reference>
<proteinExistence type="predicted"/>
<name>A0ABS6N3A3_9GAMM</name>
<organism evidence="4 5">
    <name type="scientific">Geopseudomonas aromaticivorans</name>
    <dbReference type="NCBI Taxonomy" id="2849492"/>
    <lineage>
        <taxon>Bacteria</taxon>
        <taxon>Pseudomonadati</taxon>
        <taxon>Pseudomonadota</taxon>
        <taxon>Gammaproteobacteria</taxon>
        <taxon>Pseudomonadales</taxon>
        <taxon>Pseudomonadaceae</taxon>
        <taxon>Geopseudomonas</taxon>
    </lineage>
</organism>